<proteinExistence type="predicted"/>
<evidence type="ECO:0000256" key="2">
    <source>
        <dbReference type="ARBA" id="ARBA00022692"/>
    </source>
</evidence>
<organism evidence="7 8">
    <name type="scientific">Austropuccinia psidii MF-1</name>
    <dbReference type="NCBI Taxonomy" id="1389203"/>
    <lineage>
        <taxon>Eukaryota</taxon>
        <taxon>Fungi</taxon>
        <taxon>Dikarya</taxon>
        <taxon>Basidiomycota</taxon>
        <taxon>Pucciniomycotina</taxon>
        <taxon>Pucciniomycetes</taxon>
        <taxon>Pucciniales</taxon>
        <taxon>Sphaerophragmiaceae</taxon>
        <taxon>Austropuccinia</taxon>
    </lineage>
</organism>
<gene>
    <name evidence="7" type="ORF">O181_070137</name>
</gene>
<evidence type="ECO:0000256" key="5">
    <source>
        <dbReference type="SAM" id="MobiDB-lite"/>
    </source>
</evidence>
<dbReference type="AlphaFoldDB" id="A0A9Q3F2M2"/>
<comment type="subcellular location">
    <subcellularLocation>
        <location evidence="1">Membrane</location>
        <topology evidence="1">Multi-pass membrane protein</topology>
    </subcellularLocation>
</comment>
<keyword evidence="4 6" id="KW-0472">Membrane</keyword>
<dbReference type="OrthoDB" id="5817083at2759"/>
<evidence type="ECO:0000256" key="6">
    <source>
        <dbReference type="SAM" id="Phobius"/>
    </source>
</evidence>
<dbReference type="Gene3D" id="3.30.40.10">
    <property type="entry name" value="Zinc/RING finger domain, C3HC4 (zinc finger)"/>
    <property type="match status" value="1"/>
</dbReference>
<sequence>MINSNHSRSHSLNKNLDKHSSDSIKSQDRSRQNNLDHRQINDKNPLDPQKSNHSKWIKACHCSLIAHESCLLTWITTYQLTHSASASTPLSTPVLCPQCSTPYKIIQPDYPLLNLSHRLKKPYHAALVWAALGGMACSLAISTSSYGLWASRCFLGPNRWARWISINQGGLSFLRLFQTSLIGPILLLSRTRLIDSVFPFLPISLILSTLPPLNHDSNIRHHYRQTTNLLDPLQIKITSIFPPQPSITLCLIPWFRIGWNWAWGHLAKFIIKRQSKSLDYMGMTDPLAFQFNQHNNPQVRVEHDIIDNQDQIFQPLVGEVILDNTSLHTAICLGMEALLWPGLASCAGNLLFFLSKDRPWLRSLLGLNQSCPQHQFKASFAPYQSPLSFITSPFNQLFQIFLQSNHFNSNLSHQNLNDYNFEINSISEDEDPVWWRNTLGGAMLVVIKDVFNLLEKVMKLRKLSKRKVLAIS</sequence>
<accession>A0A9Q3F2M2</accession>
<keyword evidence="8" id="KW-1185">Reference proteome</keyword>
<dbReference type="EMBL" id="AVOT02035986">
    <property type="protein sequence ID" value="MBW0530422.1"/>
    <property type="molecule type" value="Genomic_DNA"/>
</dbReference>
<keyword evidence="2 6" id="KW-0812">Transmembrane</keyword>
<evidence type="ECO:0000256" key="4">
    <source>
        <dbReference type="ARBA" id="ARBA00023136"/>
    </source>
</evidence>
<name>A0A9Q3F2M2_9BASI</name>
<comment type="caution">
    <text evidence="7">The sequence shown here is derived from an EMBL/GenBank/DDBJ whole genome shotgun (WGS) entry which is preliminary data.</text>
</comment>
<evidence type="ECO:0000256" key="1">
    <source>
        <dbReference type="ARBA" id="ARBA00004141"/>
    </source>
</evidence>
<keyword evidence="3 6" id="KW-1133">Transmembrane helix</keyword>
<evidence type="ECO:0000256" key="3">
    <source>
        <dbReference type="ARBA" id="ARBA00022989"/>
    </source>
</evidence>
<protein>
    <recommendedName>
        <fullName evidence="9">RING-CH-type domain-containing protein</fullName>
    </recommendedName>
</protein>
<reference evidence="7" key="1">
    <citation type="submission" date="2021-03" db="EMBL/GenBank/DDBJ databases">
        <title>Draft genome sequence of rust myrtle Austropuccinia psidii MF-1, a brazilian biotype.</title>
        <authorList>
            <person name="Quecine M.C."/>
            <person name="Pachon D.M.R."/>
            <person name="Bonatelli M.L."/>
            <person name="Correr F.H."/>
            <person name="Franceschini L.M."/>
            <person name="Leite T.F."/>
            <person name="Margarido G.R.A."/>
            <person name="Almeida C.A."/>
            <person name="Ferrarezi J.A."/>
            <person name="Labate C.A."/>
        </authorList>
    </citation>
    <scope>NUCLEOTIDE SEQUENCE</scope>
    <source>
        <strain evidence="7">MF-1</strain>
    </source>
</reference>
<evidence type="ECO:0008006" key="9">
    <source>
        <dbReference type="Google" id="ProtNLM"/>
    </source>
</evidence>
<dbReference type="InterPro" id="IPR013083">
    <property type="entry name" value="Znf_RING/FYVE/PHD"/>
</dbReference>
<feature type="compositionally biased region" description="Polar residues" evidence="5">
    <location>
        <begin position="1"/>
        <end position="14"/>
    </location>
</feature>
<feature type="compositionally biased region" description="Basic and acidic residues" evidence="5">
    <location>
        <begin position="15"/>
        <end position="45"/>
    </location>
</feature>
<dbReference type="PANTHER" id="PTHR46283">
    <property type="entry name" value="E3 UBIQUITIN-PROTEIN LIGASE MARCH5"/>
    <property type="match status" value="1"/>
</dbReference>
<evidence type="ECO:0000313" key="8">
    <source>
        <dbReference type="Proteomes" id="UP000765509"/>
    </source>
</evidence>
<feature type="transmembrane region" description="Helical" evidence="6">
    <location>
        <begin position="126"/>
        <end position="149"/>
    </location>
</feature>
<dbReference type="GO" id="GO:0016020">
    <property type="term" value="C:membrane"/>
    <property type="evidence" value="ECO:0007669"/>
    <property type="project" value="UniProtKB-SubCell"/>
</dbReference>
<feature type="region of interest" description="Disordered" evidence="5">
    <location>
        <begin position="1"/>
        <end position="52"/>
    </location>
</feature>
<dbReference type="Proteomes" id="UP000765509">
    <property type="component" value="Unassembled WGS sequence"/>
</dbReference>
<evidence type="ECO:0000313" key="7">
    <source>
        <dbReference type="EMBL" id="MBW0530422.1"/>
    </source>
</evidence>